<dbReference type="PANTHER" id="PTHR38644">
    <property type="entry name" value="EXPRESSED PROTEIN"/>
    <property type="match status" value="1"/>
</dbReference>
<feature type="domain" description="Mmc1 C-terminal" evidence="1">
    <location>
        <begin position="372"/>
        <end position="600"/>
    </location>
</feature>
<name>A0AAN6RDB9_9PLEO</name>
<keyword evidence="3" id="KW-1185">Reference proteome</keyword>
<accession>A0AAN6RDB9</accession>
<dbReference type="PANTHER" id="PTHR38644:SF1">
    <property type="entry name" value="EXPRESSED PROTEIN"/>
    <property type="match status" value="1"/>
</dbReference>
<dbReference type="Proteomes" id="UP001280581">
    <property type="component" value="Unassembled WGS sequence"/>
</dbReference>
<dbReference type="Pfam" id="PF23868">
    <property type="entry name" value="Mmc1_C"/>
    <property type="match status" value="1"/>
</dbReference>
<gene>
    <name evidence="2" type="ORF">GRF29_213g540651</name>
</gene>
<dbReference type="Pfam" id="PF23867">
    <property type="entry name" value="Mmc1_N"/>
    <property type="match status" value="1"/>
</dbReference>
<evidence type="ECO:0000313" key="3">
    <source>
        <dbReference type="Proteomes" id="UP001280581"/>
    </source>
</evidence>
<evidence type="ECO:0000259" key="1">
    <source>
        <dbReference type="Pfam" id="PF23868"/>
    </source>
</evidence>
<protein>
    <recommendedName>
        <fullName evidence="1">Mmc1 C-terminal domain-containing protein</fullName>
    </recommendedName>
</protein>
<dbReference type="EMBL" id="WVTA01000017">
    <property type="protein sequence ID" value="KAK3200960.1"/>
    <property type="molecule type" value="Genomic_DNA"/>
</dbReference>
<proteinExistence type="predicted"/>
<dbReference type="InterPro" id="IPR056196">
    <property type="entry name" value="Mmc1_C"/>
</dbReference>
<organism evidence="2 3">
    <name type="scientific">Pseudopithomyces chartarum</name>
    <dbReference type="NCBI Taxonomy" id="1892770"/>
    <lineage>
        <taxon>Eukaryota</taxon>
        <taxon>Fungi</taxon>
        <taxon>Dikarya</taxon>
        <taxon>Ascomycota</taxon>
        <taxon>Pezizomycotina</taxon>
        <taxon>Dothideomycetes</taxon>
        <taxon>Pleosporomycetidae</taxon>
        <taxon>Pleosporales</taxon>
        <taxon>Massarineae</taxon>
        <taxon>Didymosphaeriaceae</taxon>
        <taxon>Pseudopithomyces</taxon>
    </lineage>
</organism>
<comment type="caution">
    <text evidence="2">The sequence shown here is derived from an EMBL/GenBank/DDBJ whole genome shotgun (WGS) entry which is preliminary data.</text>
</comment>
<dbReference type="AlphaFoldDB" id="A0AAN6RDB9"/>
<evidence type="ECO:0000313" key="2">
    <source>
        <dbReference type="EMBL" id="KAK3200960.1"/>
    </source>
</evidence>
<sequence>MPPWVASAPRSITGSRVKAIDRIVPSLRYRHVAHPSILNFRVRAASTHVSPTAINYRPNVPPRNQELHDALSGLDGAAERYVNLSRLQLALRGLAVENAVTRVAVLGLNSQIGAQQLARLLVADPLGDKEEWESSLEKSPEQGAVLLRYEDKNVSNAPNPLYKILSVPSRVLGKHNLEILVSTLNVNAPTTATARATESSKDTVLVPKLRATHSARVPPVPYPVHKTIILGEGLDSAVAYGKFTSDSVGQTGNMVKVAVELPTPSTIQPDEEPASTTAINIAAATQGLDAIRTSVANSTTYERNWFASNLPELTKWLLSDLQPAEPIKPAQRALIVSLLDDVDATIAKEDAHRLTLLASTNTSEQLGTEMIAHLEQWAEKSHRELRDSLDEAFTGKNWRKLAWWKLFWRVDDVGMMTEEVIARRWLVSAEKDAVYLAGRMNQAGFPDEIRGLPIEIPIEAIESSTSTIAAPKINITSPDATTFAASTDIPSLQDGPKELSTIVSKPTPWPNLIPQTRAMLLTTTLPPLQALAQRLILTTLSTTSLSAALSALLYVSVSTVSLFEASSLAALGLTFSLGRMQKLWENARASWQLEVWEEGRQALKRTEAVVRSIVGRRGKVEGPLDEGVEERRKAGEAVAKVREALERMDGKARVRESLEKLRKE</sequence>
<reference evidence="2 3" key="1">
    <citation type="submission" date="2021-02" db="EMBL/GenBank/DDBJ databases">
        <title>Genome assembly of Pseudopithomyces chartarum.</title>
        <authorList>
            <person name="Jauregui R."/>
            <person name="Singh J."/>
            <person name="Voisey C."/>
        </authorList>
    </citation>
    <scope>NUCLEOTIDE SEQUENCE [LARGE SCALE GENOMIC DNA]</scope>
    <source>
        <strain evidence="2 3">AGR01</strain>
    </source>
</reference>